<organism evidence="1 2">
    <name type="scientific">Epilithonimonas bovis DSM 19482</name>
    <dbReference type="NCBI Taxonomy" id="1121284"/>
    <lineage>
        <taxon>Bacteria</taxon>
        <taxon>Pseudomonadati</taxon>
        <taxon>Bacteroidota</taxon>
        <taxon>Flavobacteriia</taxon>
        <taxon>Flavobacteriales</taxon>
        <taxon>Weeksellaceae</taxon>
        <taxon>Chryseobacterium group</taxon>
        <taxon>Epilithonimonas</taxon>
    </lineage>
</organism>
<name>A0A1U7Q0Y5_9FLAO</name>
<dbReference type="Proteomes" id="UP000187261">
    <property type="component" value="Unassembled WGS sequence"/>
</dbReference>
<evidence type="ECO:0000313" key="1">
    <source>
        <dbReference type="EMBL" id="SIT98028.1"/>
    </source>
</evidence>
<protein>
    <submittedName>
        <fullName evidence="1">Uncharacterized protein</fullName>
    </submittedName>
</protein>
<accession>A0A1U7Q0Y5</accession>
<keyword evidence="2" id="KW-1185">Reference proteome</keyword>
<dbReference type="AlphaFoldDB" id="A0A1U7Q0Y5"/>
<reference evidence="2" key="1">
    <citation type="submission" date="2016-10" db="EMBL/GenBank/DDBJ databases">
        <authorList>
            <person name="Varghese N."/>
            <person name="Submissions S."/>
        </authorList>
    </citation>
    <scope>NUCLEOTIDE SEQUENCE [LARGE SCALE GENOMIC DNA]</scope>
    <source>
        <strain evidence="2">DSM 19482</strain>
    </source>
</reference>
<proteinExistence type="predicted"/>
<dbReference type="EMBL" id="FTPU01000038">
    <property type="protein sequence ID" value="SIT98028.1"/>
    <property type="molecule type" value="Genomic_DNA"/>
</dbReference>
<gene>
    <name evidence="1" type="ORF">SAMN05660493_02759</name>
</gene>
<dbReference type="RefSeq" id="WP_143746034.1">
    <property type="nucleotide sequence ID" value="NZ_FTPU01000038.1"/>
</dbReference>
<dbReference type="OrthoDB" id="1259423at2"/>
<sequence>MKLSSFLKTHAVAIAAVVFAGGVMSFKTMEKKAATSYFYNSNSTAPGAFANPNNYGTSNSGGCITNGSRPCEISVPDDSSLDDVLSGKNNTQVLNMSINRKL</sequence>
<evidence type="ECO:0000313" key="2">
    <source>
        <dbReference type="Proteomes" id="UP000187261"/>
    </source>
</evidence>